<dbReference type="Pfam" id="PF03150">
    <property type="entry name" value="CCP_MauG"/>
    <property type="match status" value="1"/>
</dbReference>
<evidence type="ECO:0000256" key="1">
    <source>
        <dbReference type="ARBA" id="ARBA00004196"/>
    </source>
</evidence>
<feature type="signal peptide" evidence="9">
    <location>
        <begin position="1"/>
        <end position="36"/>
    </location>
</feature>
<keyword evidence="2 7" id="KW-0349">Heme</keyword>
<evidence type="ECO:0000256" key="3">
    <source>
        <dbReference type="ARBA" id="ARBA00022723"/>
    </source>
</evidence>
<feature type="chain" id="PRO_5047373150" evidence="9">
    <location>
        <begin position="37"/>
        <end position="442"/>
    </location>
</feature>
<feature type="region of interest" description="Disordered" evidence="8">
    <location>
        <begin position="138"/>
        <end position="157"/>
    </location>
</feature>
<keyword evidence="5" id="KW-0560">Oxidoreductase</keyword>
<feature type="domain" description="Cytochrome c" evidence="10">
    <location>
        <begin position="250"/>
        <end position="427"/>
    </location>
</feature>
<sequence length="442" mass="48541">MRLKVSYFRKTAVFRAAAAAGTLALLAFVPSRVIQACSDLMEPTGTDTHFPRVYGDRPTVAQLTDLGRRIFSDASLSASGRQSCASCHDPASAYGPPNRAPVQAGGPQMDRFGFRNTPSLRYLHSPMAFTEHFFEIEPTGGKDDQGPTGGRTWDGRVDSGHDQALMPLMDGNEMANASHEDIAARLRKSPYAADFARALSPDGENVLDDVEATVAWMTVALETFEQSPSDFHPFSSKFDAYLRDQVQLSPQEQRGMAVFNDMKKGNCASCHPSTHKNAGVRFPLFTDMGYNALGVPRNVALPANRKPDFFDLGLCGPLRVDLKERTEYCGMFRTPTLRNVALRHNFFHNGAVHTLREAVAFYATRDTAPQQWYPRGAGGKAEAFNDLPQPYQGNVYTGIPFKPLANGQSRLTGREIDDIVAFLGTLSDGYVPPKPGRRAIKP</sequence>
<dbReference type="InterPro" id="IPR051395">
    <property type="entry name" value="Cytochrome_c_Peroxidase/MauG"/>
</dbReference>
<dbReference type="InterPro" id="IPR004852">
    <property type="entry name" value="Di-haem_cyt_c_peroxidsae"/>
</dbReference>
<comment type="caution">
    <text evidence="11">The sequence shown here is derived from an EMBL/GenBank/DDBJ whole genome shotgun (WGS) entry which is preliminary data.</text>
</comment>
<evidence type="ECO:0000256" key="6">
    <source>
        <dbReference type="ARBA" id="ARBA00023004"/>
    </source>
</evidence>
<name>A0ABT5KTJ5_9BURK</name>
<feature type="domain" description="Cytochrome c" evidence="10">
    <location>
        <begin position="62"/>
        <end position="221"/>
    </location>
</feature>
<evidence type="ECO:0000313" key="12">
    <source>
        <dbReference type="Proteomes" id="UP001219862"/>
    </source>
</evidence>
<gene>
    <name evidence="11" type="ORF">PRZ01_13705</name>
</gene>
<keyword evidence="3 7" id="KW-0479">Metal-binding</keyword>
<dbReference type="InterPro" id="IPR036909">
    <property type="entry name" value="Cyt_c-like_dom_sf"/>
</dbReference>
<proteinExistence type="predicted"/>
<dbReference type="EMBL" id="JAQQXS010000012">
    <property type="protein sequence ID" value="MDC8786244.1"/>
    <property type="molecule type" value="Genomic_DNA"/>
</dbReference>
<evidence type="ECO:0000313" key="11">
    <source>
        <dbReference type="EMBL" id="MDC8786244.1"/>
    </source>
</evidence>
<dbReference type="PANTHER" id="PTHR30600">
    <property type="entry name" value="CYTOCHROME C PEROXIDASE-RELATED"/>
    <property type="match status" value="1"/>
</dbReference>
<keyword evidence="11" id="KW-0575">Peroxidase</keyword>
<comment type="subcellular location">
    <subcellularLocation>
        <location evidence="1">Cell envelope</location>
    </subcellularLocation>
</comment>
<keyword evidence="4 9" id="KW-0732">Signal</keyword>
<dbReference type="PANTHER" id="PTHR30600:SF10">
    <property type="entry name" value="BLL6722 PROTEIN"/>
    <property type="match status" value="1"/>
</dbReference>
<dbReference type="InterPro" id="IPR009056">
    <property type="entry name" value="Cyt_c-like_dom"/>
</dbReference>
<organism evidence="11 12">
    <name type="scientific">Roseateles koreensis</name>
    <dbReference type="NCBI Taxonomy" id="2987526"/>
    <lineage>
        <taxon>Bacteria</taxon>
        <taxon>Pseudomonadati</taxon>
        <taxon>Pseudomonadota</taxon>
        <taxon>Betaproteobacteria</taxon>
        <taxon>Burkholderiales</taxon>
        <taxon>Sphaerotilaceae</taxon>
        <taxon>Roseateles</taxon>
    </lineage>
</organism>
<evidence type="ECO:0000256" key="2">
    <source>
        <dbReference type="ARBA" id="ARBA00022617"/>
    </source>
</evidence>
<evidence type="ECO:0000259" key="10">
    <source>
        <dbReference type="PROSITE" id="PS51007"/>
    </source>
</evidence>
<evidence type="ECO:0000256" key="8">
    <source>
        <dbReference type="SAM" id="MobiDB-lite"/>
    </source>
</evidence>
<evidence type="ECO:0000256" key="5">
    <source>
        <dbReference type="ARBA" id="ARBA00023002"/>
    </source>
</evidence>
<evidence type="ECO:0000256" key="7">
    <source>
        <dbReference type="PROSITE-ProRule" id="PRU00433"/>
    </source>
</evidence>
<reference evidence="11 12" key="1">
    <citation type="submission" date="2022-10" db="EMBL/GenBank/DDBJ databases">
        <title>paucibacter sp. hw8 Genome sequencing.</title>
        <authorList>
            <person name="Park S."/>
        </authorList>
    </citation>
    <scope>NUCLEOTIDE SEQUENCE [LARGE SCALE GENOMIC DNA]</scope>
    <source>
        <strain evidence="12">hw8</strain>
    </source>
</reference>
<dbReference type="Proteomes" id="UP001219862">
    <property type="component" value="Unassembled WGS sequence"/>
</dbReference>
<dbReference type="PROSITE" id="PS51007">
    <property type="entry name" value="CYTC"/>
    <property type="match status" value="2"/>
</dbReference>
<evidence type="ECO:0000256" key="4">
    <source>
        <dbReference type="ARBA" id="ARBA00022729"/>
    </source>
</evidence>
<keyword evidence="12" id="KW-1185">Reference proteome</keyword>
<dbReference type="GO" id="GO:0004601">
    <property type="term" value="F:peroxidase activity"/>
    <property type="evidence" value="ECO:0007669"/>
    <property type="project" value="UniProtKB-KW"/>
</dbReference>
<evidence type="ECO:0000256" key="9">
    <source>
        <dbReference type="SAM" id="SignalP"/>
    </source>
</evidence>
<protein>
    <submittedName>
        <fullName evidence="11">Cytochrome c peroxidase</fullName>
    </submittedName>
</protein>
<dbReference type="RefSeq" id="WP_273597361.1">
    <property type="nucleotide sequence ID" value="NZ_JAQQXS010000012.1"/>
</dbReference>
<accession>A0ABT5KTJ5</accession>
<dbReference type="SUPFAM" id="SSF46626">
    <property type="entry name" value="Cytochrome c"/>
    <property type="match status" value="2"/>
</dbReference>
<keyword evidence="6 7" id="KW-0408">Iron</keyword>
<dbReference type="Gene3D" id="1.10.760.10">
    <property type="entry name" value="Cytochrome c-like domain"/>
    <property type="match status" value="2"/>
</dbReference>